<comment type="caution">
    <text evidence="2">The sequence shown here is derived from an EMBL/GenBank/DDBJ whole genome shotgun (WGS) entry which is preliminary data.</text>
</comment>
<proteinExistence type="predicted"/>
<sequence>MLGYIERDLKANLKSWFFLLSLIIAAGSIIISTKGNPLAISMYKGMSLFLVGFGYSSNSMFILIAPLIVAITVFKAFTKETDNNMLSAILVRLGKRRYFLTKTMSVGITGALVLGLPLIGLLLINWLIYPDLSQVDLPIYGPFSIIANQNQLLYAIVMIINSMVVGFILANISLLVALITNKKYAALIMPFLIYTLPNFFFVLVGLYQFTPSNLLYPSWATKATELSHSLYLALAIFFVIGIGYYIFVVRDSQYVSE</sequence>
<feature type="transmembrane region" description="Helical" evidence="1">
    <location>
        <begin position="191"/>
        <end position="210"/>
    </location>
</feature>
<dbReference type="EMBL" id="JAWMWG010000005">
    <property type="protein sequence ID" value="MEJ6348967.1"/>
    <property type="molecule type" value="Genomic_DNA"/>
</dbReference>
<feature type="transmembrane region" description="Helical" evidence="1">
    <location>
        <begin position="230"/>
        <end position="249"/>
    </location>
</feature>
<evidence type="ECO:0000313" key="2">
    <source>
        <dbReference type="EMBL" id="MEJ6348967.1"/>
    </source>
</evidence>
<feature type="transmembrane region" description="Helical" evidence="1">
    <location>
        <begin position="99"/>
        <end position="128"/>
    </location>
</feature>
<organism evidence="2 3">
    <name type="scientific">Holzapfeliella saturejae</name>
    <dbReference type="NCBI Taxonomy" id="3082953"/>
    <lineage>
        <taxon>Bacteria</taxon>
        <taxon>Bacillati</taxon>
        <taxon>Bacillota</taxon>
        <taxon>Bacilli</taxon>
        <taxon>Lactobacillales</taxon>
        <taxon>Lactobacillaceae</taxon>
        <taxon>Holzapfeliella</taxon>
    </lineage>
</organism>
<name>A0ABU8SHV4_9LACO</name>
<reference evidence="2 3" key="1">
    <citation type="submission" date="2023-10" db="EMBL/GenBank/DDBJ databases">
        <title>Holzapfeliella saturejae sp. nov. isolated from Satureja montana flowers.</title>
        <authorList>
            <person name="Alcantara C."/>
            <person name="Zuniga M."/>
            <person name="Landete J.M."/>
            <person name="Monedero V."/>
        </authorList>
    </citation>
    <scope>NUCLEOTIDE SEQUENCE [LARGE SCALE GENOMIC DNA]</scope>
    <source>
        <strain evidence="2 3">He02</strain>
    </source>
</reference>
<keyword evidence="1" id="KW-0812">Transmembrane</keyword>
<feature type="transmembrane region" description="Helical" evidence="1">
    <location>
        <begin position="53"/>
        <end position="78"/>
    </location>
</feature>
<feature type="transmembrane region" description="Helical" evidence="1">
    <location>
        <begin position="16"/>
        <end position="33"/>
    </location>
</feature>
<accession>A0ABU8SHV4</accession>
<evidence type="ECO:0000256" key="1">
    <source>
        <dbReference type="SAM" id="Phobius"/>
    </source>
</evidence>
<gene>
    <name evidence="2" type="ORF">R4Y45_07010</name>
</gene>
<dbReference type="Proteomes" id="UP001377804">
    <property type="component" value="Unassembled WGS sequence"/>
</dbReference>
<evidence type="ECO:0000313" key="3">
    <source>
        <dbReference type="Proteomes" id="UP001377804"/>
    </source>
</evidence>
<keyword evidence="1" id="KW-0472">Membrane</keyword>
<protein>
    <recommendedName>
        <fullName evidence="4">ABC transporter permease</fullName>
    </recommendedName>
</protein>
<dbReference type="RefSeq" id="WP_339970471.1">
    <property type="nucleotide sequence ID" value="NZ_JAWMWG010000005.1"/>
</dbReference>
<feature type="transmembrane region" description="Helical" evidence="1">
    <location>
        <begin position="152"/>
        <end position="179"/>
    </location>
</feature>
<keyword evidence="3" id="KW-1185">Reference proteome</keyword>
<keyword evidence="1" id="KW-1133">Transmembrane helix</keyword>
<evidence type="ECO:0008006" key="4">
    <source>
        <dbReference type="Google" id="ProtNLM"/>
    </source>
</evidence>